<dbReference type="GO" id="GO:0000162">
    <property type="term" value="P:L-tryptophan biosynthetic process"/>
    <property type="evidence" value="ECO:0007669"/>
    <property type="project" value="UniProtKB-UniRule"/>
</dbReference>
<dbReference type="Pfam" id="PF00697">
    <property type="entry name" value="PRAI"/>
    <property type="match status" value="1"/>
</dbReference>
<evidence type="ECO:0000256" key="2">
    <source>
        <dbReference type="ARBA" id="ARBA00004664"/>
    </source>
</evidence>
<dbReference type="InterPro" id="IPR044643">
    <property type="entry name" value="TrpF_fam"/>
</dbReference>
<evidence type="ECO:0000256" key="8">
    <source>
        <dbReference type="ARBA" id="ARBA00023235"/>
    </source>
</evidence>
<comment type="catalytic activity">
    <reaction evidence="1 9">
        <text>N-(5-phospho-beta-D-ribosyl)anthranilate = 1-(2-carboxyphenylamino)-1-deoxy-D-ribulose 5-phosphate</text>
        <dbReference type="Rhea" id="RHEA:21540"/>
        <dbReference type="ChEBI" id="CHEBI:18277"/>
        <dbReference type="ChEBI" id="CHEBI:58613"/>
        <dbReference type="EC" id="5.3.1.24"/>
    </reaction>
</comment>
<dbReference type="PANTHER" id="PTHR42894:SF1">
    <property type="entry name" value="N-(5'-PHOSPHORIBOSYL)ANTHRANILATE ISOMERASE"/>
    <property type="match status" value="1"/>
</dbReference>
<proteinExistence type="inferred from homology"/>
<protein>
    <recommendedName>
        <fullName evidence="4 9">N-(5'-phosphoribosyl)anthranilate isomerase</fullName>
        <shortName evidence="9">PRAI</shortName>
        <ecNumber evidence="3 9">5.3.1.24</ecNumber>
    </recommendedName>
</protein>
<dbReference type="Gene3D" id="3.20.20.70">
    <property type="entry name" value="Aldolase class I"/>
    <property type="match status" value="1"/>
</dbReference>
<dbReference type="HAMAP" id="MF_00135">
    <property type="entry name" value="PRAI"/>
    <property type="match status" value="1"/>
</dbReference>
<evidence type="ECO:0000256" key="6">
    <source>
        <dbReference type="ARBA" id="ARBA00022822"/>
    </source>
</evidence>
<dbReference type="InterPro" id="IPR013785">
    <property type="entry name" value="Aldolase_TIM"/>
</dbReference>
<evidence type="ECO:0000256" key="4">
    <source>
        <dbReference type="ARBA" id="ARBA00022272"/>
    </source>
</evidence>
<evidence type="ECO:0000256" key="5">
    <source>
        <dbReference type="ARBA" id="ARBA00022605"/>
    </source>
</evidence>
<evidence type="ECO:0000313" key="12">
    <source>
        <dbReference type="Proteomes" id="UP000189369"/>
    </source>
</evidence>
<dbReference type="InterPro" id="IPR001240">
    <property type="entry name" value="PRAI_dom"/>
</dbReference>
<evidence type="ECO:0000259" key="10">
    <source>
        <dbReference type="Pfam" id="PF00697"/>
    </source>
</evidence>
<keyword evidence="6 9" id="KW-0822">Tryptophan biosynthesis</keyword>
<dbReference type="AlphaFoldDB" id="A0A1U9JY39"/>
<evidence type="ECO:0000256" key="9">
    <source>
        <dbReference type="HAMAP-Rule" id="MF_00135"/>
    </source>
</evidence>
<dbReference type="CDD" id="cd00405">
    <property type="entry name" value="PRAI"/>
    <property type="match status" value="1"/>
</dbReference>
<keyword evidence="5 9" id="KW-0028">Amino-acid biosynthesis</keyword>
<dbReference type="InterPro" id="IPR011060">
    <property type="entry name" value="RibuloseP-bd_barrel"/>
</dbReference>
<dbReference type="SUPFAM" id="SSF51366">
    <property type="entry name" value="Ribulose-phoshate binding barrel"/>
    <property type="match status" value="1"/>
</dbReference>
<keyword evidence="7 9" id="KW-0057">Aromatic amino acid biosynthesis</keyword>
<dbReference type="Proteomes" id="UP000189369">
    <property type="component" value="Chromosome"/>
</dbReference>
<sequence length="214" mass="23761">MRTRVKMCGFTRTEDIKAAVQAGADAVGLVFYEKSKRYVSIAQAAHLRAHLPAFVQSVALFVNAKPAFIRDVMHSVKPDLLQFHGEESPAYCESFDHPYMRAFRVGAPGLETAEQLLEQCRRYSNAQAWLFDSFSPAYGGSGTRFDLQLLEHVLAHRKADEPEIILAGGVTPDRLPQLMTQIRPYALDVSSAIEDAPGVKNAAKMQAFMKALNF</sequence>
<evidence type="ECO:0000313" key="11">
    <source>
        <dbReference type="EMBL" id="AQS50682.1"/>
    </source>
</evidence>
<reference evidence="11 12" key="1">
    <citation type="submission" date="2017-01" db="EMBL/GenBank/DDBJ databases">
        <title>Complete Genome Sequence of Paenalcaligenes hominis, Isolated from a paraplegic Patient with neurogenic bladder.</title>
        <authorList>
            <person name="Mukhopadhyay R."/>
            <person name="Joaquin J."/>
            <person name="Hogue R."/>
            <person name="Kilaru A."/>
            <person name="Jospin G."/>
            <person name="Mars K."/>
            <person name="Eisen J.A."/>
            <person name="Chaturvedi V."/>
        </authorList>
    </citation>
    <scope>NUCLEOTIDE SEQUENCE [LARGE SCALE GENOMIC DNA]</scope>
    <source>
        <strain evidence="11 12">15S00501</strain>
    </source>
</reference>
<comment type="similarity">
    <text evidence="9">Belongs to the TrpF family.</text>
</comment>
<evidence type="ECO:0000256" key="3">
    <source>
        <dbReference type="ARBA" id="ARBA00012572"/>
    </source>
</evidence>
<dbReference type="NCBIfam" id="NF002298">
    <property type="entry name" value="PRK01222.1-4"/>
    <property type="match status" value="1"/>
</dbReference>
<organism evidence="11 12">
    <name type="scientific">Paenalcaligenes hominis</name>
    <dbReference type="NCBI Taxonomy" id="643674"/>
    <lineage>
        <taxon>Bacteria</taxon>
        <taxon>Pseudomonadati</taxon>
        <taxon>Pseudomonadota</taxon>
        <taxon>Betaproteobacteria</taxon>
        <taxon>Burkholderiales</taxon>
        <taxon>Alcaligenaceae</taxon>
        <taxon>Paenalcaligenes</taxon>
    </lineage>
</organism>
<evidence type="ECO:0000256" key="1">
    <source>
        <dbReference type="ARBA" id="ARBA00001164"/>
    </source>
</evidence>
<dbReference type="GO" id="GO:0004640">
    <property type="term" value="F:phosphoribosylanthranilate isomerase activity"/>
    <property type="evidence" value="ECO:0007669"/>
    <property type="project" value="UniProtKB-UniRule"/>
</dbReference>
<gene>
    <name evidence="9" type="primary">trpF</name>
    <name evidence="11" type="ORF">PAEH1_02390</name>
</gene>
<evidence type="ECO:0000256" key="7">
    <source>
        <dbReference type="ARBA" id="ARBA00023141"/>
    </source>
</evidence>
<comment type="pathway">
    <text evidence="2 9">Amino-acid biosynthesis; L-tryptophan biosynthesis; L-tryptophan from chorismate: step 3/5.</text>
</comment>
<feature type="domain" description="N-(5'phosphoribosyl) anthranilate isomerase (PRAI)" evidence="10">
    <location>
        <begin position="5"/>
        <end position="210"/>
    </location>
</feature>
<keyword evidence="8 9" id="KW-0413">Isomerase</keyword>
<dbReference type="OrthoDB" id="9796196at2"/>
<name>A0A1U9JY39_9BURK</name>
<dbReference type="STRING" id="643674.PAEH1_02390"/>
<dbReference type="PANTHER" id="PTHR42894">
    <property type="entry name" value="N-(5'-PHOSPHORIBOSYL)ANTHRANILATE ISOMERASE"/>
    <property type="match status" value="1"/>
</dbReference>
<dbReference type="EC" id="5.3.1.24" evidence="3 9"/>
<dbReference type="KEGG" id="phn:PAEH1_02390"/>
<accession>A0A1U9JY39</accession>
<dbReference type="UniPathway" id="UPA00035">
    <property type="reaction ID" value="UER00042"/>
</dbReference>
<dbReference type="EMBL" id="CP019697">
    <property type="protein sequence ID" value="AQS50682.1"/>
    <property type="molecule type" value="Genomic_DNA"/>
</dbReference>